<reference evidence="2" key="1">
    <citation type="submission" date="2022-07" db="EMBL/GenBank/DDBJ databases">
        <title>Draft genome sequence of Zalerion maritima ATCC 34329, a (micro)plastics degrading marine fungus.</title>
        <authorList>
            <person name="Paco A."/>
            <person name="Goncalves M.F.M."/>
            <person name="Rocha-Santos T.A.P."/>
            <person name="Alves A."/>
        </authorList>
    </citation>
    <scope>NUCLEOTIDE SEQUENCE</scope>
    <source>
        <strain evidence="2">ATCC 34329</strain>
    </source>
</reference>
<dbReference type="AlphaFoldDB" id="A0AAD5RSC8"/>
<feature type="region of interest" description="Disordered" evidence="1">
    <location>
        <begin position="237"/>
        <end position="324"/>
    </location>
</feature>
<evidence type="ECO:0000313" key="3">
    <source>
        <dbReference type="Proteomes" id="UP001201980"/>
    </source>
</evidence>
<comment type="caution">
    <text evidence="2">The sequence shown here is derived from an EMBL/GenBank/DDBJ whole genome shotgun (WGS) entry which is preliminary data.</text>
</comment>
<gene>
    <name evidence="2" type="ORF">MKZ38_000633</name>
</gene>
<dbReference type="EMBL" id="JAKWBI020000114">
    <property type="protein sequence ID" value="KAJ2902387.1"/>
    <property type="molecule type" value="Genomic_DNA"/>
</dbReference>
<evidence type="ECO:0000256" key="1">
    <source>
        <dbReference type="SAM" id="MobiDB-lite"/>
    </source>
</evidence>
<feature type="compositionally biased region" description="Polar residues" evidence="1">
    <location>
        <begin position="270"/>
        <end position="288"/>
    </location>
</feature>
<keyword evidence="3" id="KW-1185">Reference proteome</keyword>
<sequence>MGERGLVNGRDPLFERWDLKEGQKRSQVVVKKGPRWHVDTGFALRLLDARRAGRPNTAANNYGCHVQLDARRNRNQPVFFILILVGVHSAPEGLDSLTSAPFSSSLQEPDVVKVGISDSLPRMIGCPEVWLVLRIPEFSRLKAGILQSFRKLTVDGSTDEGWAKWEEGEDELDVSENHRSNDIQVARFLVPRKSLTAVHSNNNNNNNNNDNDNDNDNKPFLTPLIILYSQSRPRLANASILPPPSSLLLHHQVPKSRPQARMSCAEPQKGKSTQAARTQQAPAGTSGRNAPLPKQADSEPAQSGTAAGQSPGAGGGSRKTPRLLLGDEFMRQYISKGF</sequence>
<protein>
    <submittedName>
        <fullName evidence="2">Uncharacterized protein</fullName>
    </submittedName>
</protein>
<proteinExistence type="predicted"/>
<evidence type="ECO:0000313" key="2">
    <source>
        <dbReference type="EMBL" id="KAJ2902387.1"/>
    </source>
</evidence>
<feature type="region of interest" description="Disordered" evidence="1">
    <location>
        <begin position="197"/>
        <end position="217"/>
    </location>
</feature>
<organism evidence="2 3">
    <name type="scientific">Zalerion maritima</name>
    <dbReference type="NCBI Taxonomy" id="339359"/>
    <lineage>
        <taxon>Eukaryota</taxon>
        <taxon>Fungi</taxon>
        <taxon>Dikarya</taxon>
        <taxon>Ascomycota</taxon>
        <taxon>Pezizomycotina</taxon>
        <taxon>Sordariomycetes</taxon>
        <taxon>Lulworthiomycetidae</taxon>
        <taxon>Lulworthiales</taxon>
        <taxon>Lulworthiaceae</taxon>
        <taxon>Zalerion</taxon>
    </lineage>
</organism>
<feature type="compositionally biased region" description="Low complexity" evidence="1">
    <location>
        <begin position="301"/>
        <end position="310"/>
    </location>
</feature>
<accession>A0AAD5RSC8</accession>
<name>A0AAD5RSC8_9PEZI</name>
<dbReference type="Proteomes" id="UP001201980">
    <property type="component" value="Unassembled WGS sequence"/>
</dbReference>
<feature type="compositionally biased region" description="Low complexity" evidence="1">
    <location>
        <begin position="201"/>
        <end position="210"/>
    </location>
</feature>